<keyword evidence="1" id="KW-0472">Membrane</keyword>
<evidence type="ECO:0000256" key="2">
    <source>
        <dbReference type="SAM" id="SignalP"/>
    </source>
</evidence>
<dbReference type="Proteomes" id="UP001595453">
    <property type="component" value="Unassembled WGS sequence"/>
</dbReference>
<dbReference type="Gene3D" id="1.25.40.650">
    <property type="match status" value="1"/>
</dbReference>
<organism evidence="3 4">
    <name type="scientific">Pseudoalteromonas fenneropenaei</name>
    <dbReference type="NCBI Taxonomy" id="1737459"/>
    <lineage>
        <taxon>Bacteria</taxon>
        <taxon>Pseudomonadati</taxon>
        <taxon>Pseudomonadota</taxon>
        <taxon>Gammaproteobacteria</taxon>
        <taxon>Alteromonadales</taxon>
        <taxon>Pseudoalteromonadaceae</taxon>
        <taxon>Pseudoalteromonas</taxon>
    </lineage>
</organism>
<dbReference type="InterPro" id="IPR028082">
    <property type="entry name" value="Peripla_BP_I"/>
</dbReference>
<reference evidence="4" key="1">
    <citation type="journal article" date="2019" name="Int. J. Syst. Evol. Microbiol.">
        <title>The Global Catalogue of Microorganisms (GCM) 10K type strain sequencing project: providing services to taxonomists for standard genome sequencing and annotation.</title>
        <authorList>
            <consortium name="The Broad Institute Genomics Platform"/>
            <consortium name="The Broad Institute Genome Sequencing Center for Infectious Disease"/>
            <person name="Wu L."/>
            <person name="Ma J."/>
        </authorList>
    </citation>
    <scope>NUCLEOTIDE SEQUENCE [LARGE SCALE GENOMIC DNA]</scope>
    <source>
        <strain evidence="4">KCTC 42730</strain>
    </source>
</reference>
<dbReference type="EMBL" id="JBHRSD010000017">
    <property type="protein sequence ID" value="MFC3033034.1"/>
    <property type="molecule type" value="Genomic_DNA"/>
</dbReference>
<dbReference type="PROSITE" id="PS51257">
    <property type="entry name" value="PROKAR_LIPOPROTEIN"/>
    <property type="match status" value="1"/>
</dbReference>
<dbReference type="SUPFAM" id="SSF53822">
    <property type="entry name" value="Periplasmic binding protein-like I"/>
    <property type="match status" value="1"/>
</dbReference>
<dbReference type="InterPro" id="IPR007443">
    <property type="entry name" value="LpoA"/>
</dbReference>
<feature type="chain" id="PRO_5046948903" evidence="2">
    <location>
        <begin position="21"/>
        <end position="628"/>
    </location>
</feature>
<sequence length="628" mass="70533">MRLKLVSLLVVVLSGLSACSTTQKSTQPQQQASVSTANAITALNAEGLWQKAQTSAGAKQFQLLYAARDAALQERNWILLEQVAEHLGNTAQVDQIQNKLYIALARQQQGQFSNALSMLGDIESQLSSPAHQAWHQYLSGSIYASQDLPKKALPYFFAAADLCAEHQLSIVGLNDEIWQALQQLSSYALERFDRGSTLQQGWVKLAMYQQIYVGKGSLLEQALNNWQRRFVNHPAQSIVPEQVQQTVTLEPYTSQRLAILLPQSGANERLGAALKNGALAALDGYAIEQVFFIDEMLPATEIAQQLASKQIDFVIGPLLKANINKLTELDALAATPALMLNTPDIVTVKPDQFYFALNPEHEVEQALVHFLTAGYKKPMLLAPQNINGERLVEKFTTEWQKYSATTAEIGFYTDSKNMADIVAQLLEVDSSKARIRDIKSLFRTEVESETRSRADIDVIYILGDTVETRLLKPYLDVNVSTFAKRIPLFATSRSYSKRIDTTDKSDLEGLHFTEQPWMLPEPDQRQLRVDYDNLWPEQADIEQRLFAMAFDAIRLIPELKQLAAIPGKEFHGLTGKLKVKEQHMVWRRLSWARYHSKSIERVELAETAPTPLFMQPQTDSVTLVGNTR</sequence>
<dbReference type="Pfam" id="PF04348">
    <property type="entry name" value="LppC"/>
    <property type="match status" value="1"/>
</dbReference>
<dbReference type="RefSeq" id="WP_377124108.1">
    <property type="nucleotide sequence ID" value="NZ_JBHRSD010000017.1"/>
</dbReference>
<evidence type="ECO:0000313" key="4">
    <source>
        <dbReference type="Proteomes" id="UP001595453"/>
    </source>
</evidence>
<dbReference type="PANTHER" id="PTHR38038">
    <property type="entry name" value="PENICILLIN-BINDING PROTEIN ACTIVATOR LPOA"/>
    <property type="match status" value="1"/>
</dbReference>
<feature type="signal peptide" evidence="2">
    <location>
        <begin position="1"/>
        <end position="20"/>
    </location>
</feature>
<dbReference type="Gene3D" id="3.40.50.2300">
    <property type="match status" value="2"/>
</dbReference>
<dbReference type="CDD" id="cd06339">
    <property type="entry name" value="PBP1_YraM_LppC_lipoprotein-like"/>
    <property type="match status" value="1"/>
</dbReference>
<protein>
    <submittedName>
        <fullName evidence="3">Penicillin-binding protein activator</fullName>
    </submittedName>
</protein>
<proteinExistence type="predicted"/>
<accession>A0ABV7CK98</accession>
<gene>
    <name evidence="3" type="ORF">ACFOEE_10915</name>
</gene>
<dbReference type="PANTHER" id="PTHR38038:SF1">
    <property type="entry name" value="PENICILLIN-BINDING PROTEIN ACTIVATOR LPOA"/>
    <property type="match status" value="1"/>
</dbReference>
<evidence type="ECO:0000313" key="3">
    <source>
        <dbReference type="EMBL" id="MFC3033034.1"/>
    </source>
</evidence>
<keyword evidence="4" id="KW-1185">Reference proteome</keyword>
<evidence type="ECO:0000256" key="1">
    <source>
        <dbReference type="ARBA" id="ARBA00023136"/>
    </source>
</evidence>
<name>A0ABV7CK98_9GAMM</name>
<comment type="caution">
    <text evidence="3">The sequence shown here is derived from an EMBL/GenBank/DDBJ whole genome shotgun (WGS) entry which is preliminary data.</text>
</comment>
<keyword evidence="2" id="KW-0732">Signal</keyword>